<dbReference type="Pfam" id="PF08478">
    <property type="entry name" value="POTRA_1"/>
    <property type="match status" value="1"/>
</dbReference>
<evidence type="ECO:0000256" key="7">
    <source>
        <dbReference type="ARBA" id="ARBA00023306"/>
    </source>
</evidence>
<evidence type="ECO:0000259" key="9">
    <source>
        <dbReference type="PROSITE" id="PS51779"/>
    </source>
</evidence>
<evidence type="ECO:0000313" key="10">
    <source>
        <dbReference type="EMBL" id="QIN78832.1"/>
    </source>
</evidence>
<gene>
    <name evidence="10" type="ORF">GBA65_10220</name>
</gene>
<reference evidence="10 11" key="1">
    <citation type="submission" date="2019-10" db="EMBL/GenBank/DDBJ databases">
        <title>Rubrobacter sp nov SCSIO 52915 isolated from a deep-sea sediment in the South China Sea.</title>
        <authorList>
            <person name="Chen R.W."/>
        </authorList>
    </citation>
    <scope>NUCLEOTIDE SEQUENCE [LARGE SCALE GENOMIC DNA]</scope>
    <source>
        <strain evidence="10 11">SCSIO 52915</strain>
    </source>
</reference>
<feature type="domain" description="POTRA" evidence="9">
    <location>
        <begin position="1"/>
        <end position="56"/>
    </location>
</feature>
<dbReference type="AlphaFoldDB" id="A0A6G8PX85"/>
<dbReference type="InterPro" id="IPR034746">
    <property type="entry name" value="POTRA"/>
</dbReference>
<sequence>MFPEREAWAAVPDRASLLTLDEERLERRVESNPWVKGAEVLKNQGSGIVVVEVEERDAVLSGDLGRESGVWAVDGTRLPGSGGAPQAGRARRGAAGGDLGHRRGVGGERGAPRLGRRGGSGGIEATVEGRRVVFGGTSGRTGPRPRGDHEGAPRGPVLRPPLPERVVVGAAEPDVTPDGANG</sequence>
<dbReference type="EMBL" id="CP045121">
    <property type="protein sequence ID" value="QIN78832.1"/>
    <property type="molecule type" value="Genomic_DNA"/>
</dbReference>
<keyword evidence="7" id="KW-0131">Cell cycle</keyword>
<comment type="subcellular location">
    <subcellularLocation>
        <location evidence="1">Membrane</location>
    </subcellularLocation>
</comment>
<evidence type="ECO:0000256" key="6">
    <source>
        <dbReference type="ARBA" id="ARBA00023136"/>
    </source>
</evidence>
<keyword evidence="3" id="KW-0132">Cell division</keyword>
<dbReference type="Proteomes" id="UP000502706">
    <property type="component" value="Chromosome"/>
</dbReference>
<evidence type="ECO:0000256" key="8">
    <source>
        <dbReference type="SAM" id="MobiDB-lite"/>
    </source>
</evidence>
<dbReference type="InterPro" id="IPR013685">
    <property type="entry name" value="POTRA_FtsQ_type"/>
</dbReference>
<keyword evidence="5" id="KW-1133">Transmembrane helix</keyword>
<evidence type="ECO:0000256" key="3">
    <source>
        <dbReference type="ARBA" id="ARBA00022618"/>
    </source>
</evidence>
<keyword evidence="11" id="KW-1185">Reference proteome</keyword>
<keyword evidence="4" id="KW-0812">Transmembrane</keyword>
<keyword evidence="2" id="KW-1003">Cell membrane</keyword>
<dbReference type="GO" id="GO:0016020">
    <property type="term" value="C:membrane"/>
    <property type="evidence" value="ECO:0007669"/>
    <property type="project" value="UniProtKB-SubCell"/>
</dbReference>
<proteinExistence type="predicted"/>
<evidence type="ECO:0000313" key="11">
    <source>
        <dbReference type="Proteomes" id="UP000502706"/>
    </source>
</evidence>
<accession>A0A6G8PX85</accession>
<dbReference type="KEGG" id="rmar:GBA65_10220"/>
<name>A0A6G8PX85_9ACTN</name>
<dbReference type="GO" id="GO:0051301">
    <property type="term" value="P:cell division"/>
    <property type="evidence" value="ECO:0007669"/>
    <property type="project" value="UniProtKB-KW"/>
</dbReference>
<evidence type="ECO:0000256" key="1">
    <source>
        <dbReference type="ARBA" id="ARBA00004370"/>
    </source>
</evidence>
<keyword evidence="6" id="KW-0472">Membrane</keyword>
<evidence type="ECO:0000256" key="5">
    <source>
        <dbReference type="ARBA" id="ARBA00022989"/>
    </source>
</evidence>
<protein>
    <submittedName>
        <fullName evidence="10">FtsQ-type POTRA domain-containing protein</fullName>
    </submittedName>
</protein>
<organism evidence="10 11">
    <name type="scientific">Rubrobacter marinus</name>
    <dbReference type="NCBI Taxonomy" id="2653852"/>
    <lineage>
        <taxon>Bacteria</taxon>
        <taxon>Bacillati</taxon>
        <taxon>Actinomycetota</taxon>
        <taxon>Rubrobacteria</taxon>
        <taxon>Rubrobacterales</taxon>
        <taxon>Rubrobacteraceae</taxon>
        <taxon>Rubrobacter</taxon>
    </lineage>
</organism>
<dbReference type="PROSITE" id="PS51779">
    <property type="entry name" value="POTRA"/>
    <property type="match status" value="1"/>
</dbReference>
<feature type="region of interest" description="Disordered" evidence="8">
    <location>
        <begin position="72"/>
        <end position="182"/>
    </location>
</feature>
<evidence type="ECO:0000256" key="4">
    <source>
        <dbReference type="ARBA" id="ARBA00022692"/>
    </source>
</evidence>
<evidence type="ECO:0000256" key="2">
    <source>
        <dbReference type="ARBA" id="ARBA00022475"/>
    </source>
</evidence>